<dbReference type="Pfam" id="PF04616">
    <property type="entry name" value="Glyco_hydro_43"/>
    <property type="match status" value="1"/>
</dbReference>
<dbReference type="CDD" id="cd18826">
    <property type="entry name" value="GH43_CtGH43-like"/>
    <property type="match status" value="1"/>
</dbReference>
<accession>A0A5M9I323</accession>
<dbReference type="AlphaFoldDB" id="A0A5M9I323"/>
<organism evidence="5 6">
    <name type="scientific">Mediterraneibacter catenae</name>
    <dbReference type="NCBI Taxonomy" id="2594882"/>
    <lineage>
        <taxon>Bacteria</taxon>
        <taxon>Bacillati</taxon>
        <taxon>Bacillota</taxon>
        <taxon>Clostridia</taxon>
        <taxon>Lachnospirales</taxon>
        <taxon>Lachnospiraceae</taxon>
        <taxon>Mediterraneibacter</taxon>
    </lineage>
</organism>
<evidence type="ECO:0000256" key="4">
    <source>
        <dbReference type="RuleBase" id="RU361187"/>
    </source>
</evidence>
<dbReference type="EMBL" id="VMSO01000002">
    <property type="protein sequence ID" value="KAA8502396.1"/>
    <property type="molecule type" value="Genomic_DNA"/>
</dbReference>
<evidence type="ECO:0000313" key="5">
    <source>
        <dbReference type="EMBL" id="KAA8502396.1"/>
    </source>
</evidence>
<sequence>MTYTSIRPGQVWNDTAGKPIQAHGFSVFYNEKDGLYYWYGENKEKTKGGIFNKVWHWGVRCYTSKDLYNWDDKGLIIPPQPDDLTSPLHPTYCMDRPHIIYCEKTKKYVAWLKIMAGEVSQFMTVMQADDFLGPYEFVHKIYKPLEMDTGDFALHVDEETKKAYIFFERPHFELVTATLSDDYTEVSGEYSEHYKGLLPPYTREAPTYFERNGRKYLFTSGTSGYYPNKSQVCVFDDYHGEYTDLGNPHIGDETNTSFSSQITSVLKVPGKDLYIACADRWMPGKMAMKMSAQVIKGMEKHFKDYKPDYSPKKAEPLPGKLLKHTEKTCKSTYVWLPIEWEGEKPVIRWRDEWRLE</sequence>
<proteinExistence type="inferred from homology"/>
<dbReference type="SUPFAM" id="SSF75005">
    <property type="entry name" value="Arabinanase/levansucrase/invertase"/>
    <property type="match status" value="1"/>
</dbReference>
<keyword evidence="6" id="KW-1185">Reference proteome</keyword>
<dbReference type="GO" id="GO:0005975">
    <property type="term" value="P:carbohydrate metabolic process"/>
    <property type="evidence" value="ECO:0007669"/>
    <property type="project" value="InterPro"/>
</dbReference>
<evidence type="ECO:0000256" key="3">
    <source>
        <dbReference type="ARBA" id="ARBA00023295"/>
    </source>
</evidence>
<dbReference type="OrthoDB" id="273314at2"/>
<name>A0A5M9I323_9FIRM</name>
<dbReference type="PANTHER" id="PTHR22925:SF3">
    <property type="entry name" value="GLYCOSYL HYDROLASE FAMILY PROTEIN 43"/>
    <property type="match status" value="1"/>
</dbReference>
<comment type="similarity">
    <text evidence="1 4">Belongs to the glycosyl hydrolase 43 family.</text>
</comment>
<evidence type="ECO:0000256" key="1">
    <source>
        <dbReference type="ARBA" id="ARBA00009865"/>
    </source>
</evidence>
<dbReference type="RefSeq" id="WP_150310128.1">
    <property type="nucleotide sequence ID" value="NZ_VMSO01000002.1"/>
</dbReference>
<keyword evidence="2 4" id="KW-0378">Hydrolase</keyword>
<comment type="caution">
    <text evidence="5">The sequence shown here is derived from an EMBL/GenBank/DDBJ whole genome shotgun (WGS) entry which is preliminary data.</text>
</comment>
<dbReference type="GO" id="GO:0004553">
    <property type="term" value="F:hydrolase activity, hydrolyzing O-glycosyl compounds"/>
    <property type="evidence" value="ECO:0007669"/>
    <property type="project" value="InterPro"/>
</dbReference>
<dbReference type="PANTHER" id="PTHR22925">
    <property type="entry name" value="GLYCOSYL HYDROLASE 43 FAMILY MEMBER"/>
    <property type="match status" value="1"/>
</dbReference>
<reference evidence="5 6" key="1">
    <citation type="submission" date="2019-07" db="EMBL/GenBank/DDBJ databases">
        <authorList>
            <person name="Wongkuna S."/>
            <person name="Scaria J."/>
        </authorList>
    </citation>
    <scope>NUCLEOTIDE SEQUENCE [LARGE SCALE GENOMIC DNA]</scope>
    <source>
        <strain evidence="5 6">SW178</strain>
    </source>
</reference>
<dbReference type="Proteomes" id="UP000322025">
    <property type="component" value="Unassembled WGS sequence"/>
</dbReference>
<keyword evidence="3 4" id="KW-0326">Glycosidase</keyword>
<protein>
    <submittedName>
        <fullName evidence="5">Family 43 glycosylhydrolase</fullName>
    </submittedName>
</protein>
<evidence type="ECO:0000313" key="6">
    <source>
        <dbReference type="Proteomes" id="UP000322025"/>
    </source>
</evidence>
<evidence type="ECO:0000256" key="2">
    <source>
        <dbReference type="ARBA" id="ARBA00022801"/>
    </source>
</evidence>
<dbReference type="Gene3D" id="2.115.10.20">
    <property type="entry name" value="Glycosyl hydrolase domain, family 43"/>
    <property type="match status" value="1"/>
</dbReference>
<dbReference type="InterPro" id="IPR006710">
    <property type="entry name" value="Glyco_hydro_43"/>
</dbReference>
<gene>
    <name evidence="5" type="ORF">FNY66_01805</name>
</gene>
<dbReference type="InterPro" id="IPR023296">
    <property type="entry name" value="Glyco_hydro_beta-prop_sf"/>
</dbReference>